<feature type="domain" description="Ketoreductase" evidence="5">
    <location>
        <begin position="4"/>
        <end position="178"/>
    </location>
</feature>
<evidence type="ECO:0000313" key="6">
    <source>
        <dbReference type="EMBL" id="KAK2603467.1"/>
    </source>
</evidence>
<dbReference type="GO" id="GO:0016491">
    <property type="term" value="F:oxidoreductase activity"/>
    <property type="evidence" value="ECO:0007669"/>
    <property type="project" value="UniProtKB-KW"/>
</dbReference>
<keyword evidence="7" id="KW-1185">Reference proteome</keyword>
<evidence type="ECO:0000259" key="5">
    <source>
        <dbReference type="SMART" id="SM00822"/>
    </source>
</evidence>
<dbReference type="AlphaFoldDB" id="A0AAJ0CUF1"/>
<evidence type="ECO:0000256" key="1">
    <source>
        <dbReference type="ARBA" id="ARBA00006484"/>
    </source>
</evidence>
<dbReference type="PRINTS" id="PR00080">
    <property type="entry name" value="SDRFAMILY"/>
</dbReference>
<proteinExistence type="inferred from homology"/>
<evidence type="ECO:0000313" key="7">
    <source>
        <dbReference type="Proteomes" id="UP001251528"/>
    </source>
</evidence>
<dbReference type="Pfam" id="PF00106">
    <property type="entry name" value="adh_short"/>
    <property type="match status" value="1"/>
</dbReference>
<evidence type="ECO:0000256" key="4">
    <source>
        <dbReference type="RuleBase" id="RU000363"/>
    </source>
</evidence>
<comment type="similarity">
    <text evidence="1 4">Belongs to the short-chain dehydrogenases/reductases (SDR) family.</text>
</comment>
<dbReference type="PANTHER" id="PTHR43976:SF16">
    <property type="entry name" value="SHORT-CHAIN DEHYDROGENASE_REDUCTASE FAMILY PROTEIN"/>
    <property type="match status" value="1"/>
</dbReference>
<dbReference type="CDD" id="cd05374">
    <property type="entry name" value="17beta-HSD-like_SDR_c"/>
    <property type="match status" value="1"/>
</dbReference>
<dbReference type="EMBL" id="JASWJB010000063">
    <property type="protein sequence ID" value="KAK2603467.1"/>
    <property type="molecule type" value="Genomic_DNA"/>
</dbReference>
<accession>A0AAJ0CUF1</accession>
<dbReference type="InterPro" id="IPR002347">
    <property type="entry name" value="SDR_fam"/>
</dbReference>
<keyword evidence="3" id="KW-0560">Oxidoreductase</keyword>
<dbReference type="Gene3D" id="3.40.50.720">
    <property type="entry name" value="NAD(P)-binding Rossmann-like Domain"/>
    <property type="match status" value="1"/>
</dbReference>
<reference evidence="6" key="1">
    <citation type="submission" date="2023-06" db="EMBL/GenBank/DDBJ databases">
        <title>Conoideocrella luteorostrata (Hypocreales: Clavicipitaceae), a potential biocontrol fungus for elongate hemlock scale in United States Christmas tree production areas.</title>
        <authorList>
            <person name="Barrett H."/>
            <person name="Lovett B."/>
            <person name="Macias A.M."/>
            <person name="Stajich J.E."/>
            <person name="Kasson M.T."/>
        </authorList>
    </citation>
    <scope>NUCLEOTIDE SEQUENCE</scope>
    <source>
        <strain evidence="6">ARSEF 14590</strain>
    </source>
</reference>
<dbReference type="PROSITE" id="PS00061">
    <property type="entry name" value="ADH_SHORT"/>
    <property type="match status" value="1"/>
</dbReference>
<dbReference type="InterPro" id="IPR051911">
    <property type="entry name" value="SDR_oxidoreductase"/>
</dbReference>
<dbReference type="PRINTS" id="PR00081">
    <property type="entry name" value="GDHRDH"/>
</dbReference>
<evidence type="ECO:0000256" key="3">
    <source>
        <dbReference type="ARBA" id="ARBA00023002"/>
    </source>
</evidence>
<name>A0AAJ0CUF1_9HYPO</name>
<dbReference type="PANTHER" id="PTHR43976">
    <property type="entry name" value="SHORT CHAIN DEHYDROGENASE"/>
    <property type="match status" value="1"/>
</dbReference>
<comment type="caution">
    <text evidence="6">The sequence shown here is derived from an EMBL/GenBank/DDBJ whole genome shotgun (WGS) entry which is preliminary data.</text>
</comment>
<dbReference type="SMART" id="SM00822">
    <property type="entry name" value="PKS_KR"/>
    <property type="match status" value="1"/>
</dbReference>
<dbReference type="InterPro" id="IPR057326">
    <property type="entry name" value="KR_dom"/>
</dbReference>
<protein>
    <recommendedName>
        <fullName evidence="5">Ketoreductase domain-containing protein</fullName>
    </recommendedName>
</protein>
<dbReference type="SUPFAM" id="SSF51735">
    <property type="entry name" value="NAD(P)-binding Rossmann-fold domains"/>
    <property type="match status" value="1"/>
</dbReference>
<dbReference type="InterPro" id="IPR036291">
    <property type="entry name" value="NAD(P)-bd_dom_sf"/>
</dbReference>
<sequence length="281" mass="30879">MPQLTWLITGCSSGFGQEFVHQILSRGDKVIATGRSLSKLQNHEQAGAGTLELDVTDSQESINHVVSRAVEVHGQIDVLVNNAGFMMGGSVEDLTHEEFLAAFNTNVFGPIKVTRAILPYFRKRKTGTMVFISSLSGWVGHPFTGAYASSKFALEGVVESLQQETAPFGLRTLLVEPGRFRTKLLSESNLKSSQSQFQDYEAASTVYNKFLRQENTNQPGNPEKFASLVLDLVREEGCAEGKSVPFRLPVGLDAVKDISGKLKEMGDVIDEWRDVITATDY</sequence>
<dbReference type="InterPro" id="IPR020904">
    <property type="entry name" value="Sc_DH/Rdtase_CS"/>
</dbReference>
<keyword evidence="2" id="KW-0521">NADP</keyword>
<organism evidence="6 7">
    <name type="scientific">Conoideocrella luteorostrata</name>
    <dbReference type="NCBI Taxonomy" id="1105319"/>
    <lineage>
        <taxon>Eukaryota</taxon>
        <taxon>Fungi</taxon>
        <taxon>Dikarya</taxon>
        <taxon>Ascomycota</taxon>
        <taxon>Pezizomycotina</taxon>
        <taxon>Sordariomycetes</taxon>
        <taxon>Hypocreomycetidae</taxon>
        <taxon>Hypocreales</taxon>
        <taxon>Clavicipitaceae</taxon>
        <taxon>Conoideocrella</taxon>
    </lineage>
</organism>
<dbReference type="Proteomes" id="UP001251528">
    <property type="component" value="Unassembled WGS sequence"/>
</dbReference>
<evidence type="ECO:0000256" key="2">
    <source>
        <dbReference type="ARBA" id="ARBA00022857"/>
    </source>
</evidence>
<gene>
    <name evidence="6" type="ORF">QQS21_004327</name>
</gene>